<keyword evidence="2" id="KW-1185">Reference proteome</keyword>
<reference evidence="2" key="1">
    <citation type="submission" date="2014-09" db="EMBL/GenBank/DDBJ databases">
        <authorList>
            <person name="Mudge J."/>
            <person name="Ramaraj T."/>
            <person name="Lindquist I.E."/>
            <person name="Bharti A.K."/>
            <person name="Sundararajan A."/>
            <person name="Cameron C.T."/>
            <person name="Woodward J.E."/>
            <person name="May G.D."/>
            <person name="Brubaker C."/>
            <person name="Broadhvest J."/>
            <person name="Wilkins T.A."/>
        </authorList>
    </citation>
    <scope>NUCLEOTIDE SEQUENCE</scope>
    <source>
        <strain evidence="2">cv. AKA8401</strain>
    </source>
</reference>
<dbReference type="AlphaFoldDB" id="A0A0B0NK91"/>
<evidence type="ECO:0000313" key="2">
    <source>
        <dbReference type="Proteomes" id="UP000032142"/>
    </source>
</evidence>
<sequence>MYSAECTSCVQESYKTLGCS</sequence>
<gene>
    <name evidence="1" type="ORF">F383_17467</name>
</gene>
<protein>
    <submittedName>
        <fullName evidence="1">Uncharacterized protein</fullName>
    </submittedName>
</protein>
<organism evidence="1 2">
    <name type="scientific">Gossypium arboreum</name>
    <name type="common">Tree cotton</name>
    <name type="synonym">Gossypium nanking</name>
    <dbReference type="NCBI Taxonomy" id="29729"/>
    <lineage>
        <taxon>Eukaryota</taxon>
        <taxon>Viridiplantae</taxon>
        <taxon>Streptophyta</taxon>
        <taxon>Embryophyta</taxon>
        <taxon>Tracheophyta</taxon>
        <taxon>Spermatophyta</taxon>
        <taxon>Magnoliopsida</taxon>
        <taxon>eudicotyledons</taxon>
        <taxon>Gunneridae</taxon>
        <taxon>Pentapetalae</taxon>
        <taxon>rosids</taxon>
        <taxon>malvids</taxon>
        <taxon>Malvales</taxon>
        <taxon>Malvaceae</taxon>
        <taxon>Malvoideae</taxon>
        <taxon>Gossypium</taxon>
    </lineage>
</organism>
<name>A0A0B0NK91_GOSAR</name>
<evidence type="ECO:0000313" key="1">
    <source>
        <dbReference type="EMBL" id="KHG13077.1"/>
    </source>
</evidence>
<proteinExistence type="predicted"/>
<dbReference type="Proteomes" id="UP000032142">
    <property type="component" value="Unassembled WGS sequence"/>
</dbReference>
<dbReference type="EMBL" id="KN398836">
    <property type="protein sequence ID" value="KHG13077.1"/>
    <property type="molecule type" value="Genomic_DNA"/>
</dbReference>
<accession>A0A0B0NK91</accession>